<comment type="caution">
    <text evidence="1">The sequence shown here is derived from an EMBL/GenBank/DDBJ whole genome shotgun (WGS) entry which is preliminary data.</text>
</comment>
<evidence type="ECO:0000313" key="2">
    <source>
        <dbReference type="Proteomes" id="UP000473278"/>
    </source>
</evidence>
<sequence>MSKKEYTFKDWKNGIIESDYQNGFIENVKSDDFGRLIDKVYKAGHVSEAELDKIKQAQQETFFNAVDITVNALIENFKESLRISPDPEALLLEEKKLLNDYLDNAPNHDYREVLKGGWSSSGINHRIYKLVEELKGESTIIHIANPSSIPDDNLRERGLEHVAGLVNMVTEKLFPEVDLPKSSEAFNLNNYVRNDYYHIAVYVKFLNELKDLEAPGVSSNTNSLLDPEDAANAFIKQSRNTRTQYSKEEYIHVMKYARDNPEVVSISKLIRDLKDHPECPQKIKPKGKAKNSIRNWIEFYDQKAGIKRK</sequence>
<reference evidence="1 2" key="1">
    <citation type="submission" date="2020-02" db="EMBL/GenBank/DDBJ databases">
        <title>Balneolaceae bacterium YR4-1, complete genome.</title>
        <authorList>
            <person name="Li Y."/>
            <person name="Wu S."/>
        </authorList>
    </citation>
    <scope>NUCLEOTIDE SEQUENCE [LARGE SCALE GENOMIC DNA]</scope>
    <source>
        <strain evidence="1 2">YR4-1</strain>
    </source>
</reference>
<organism evidence="1 2">
    <name type="scientific">Halalkalibaculum roseum</name>
    <dbReference type="NCBI Taxonomy" id="2709311"/>
    <lineage>
        <taxon>Bacteria</taxon>
        <taxon>Pseudomonadati</taxon>
        <taxon>Balneolota</taxon>
        <taxon>Balneolia</taxon>
        <taxon>Balneolales</taxon>
        <taxon>Balneolaceae</taxon>
        <taxon>Halalkalibaculum</taxon>
    </lineage>
</organism>
<protein>
    <submittedName>
        <fullName evidence="1">Uncharacterized protein</fullName>
    </submittedName>
</protein>
<name>A0A6M1SS93_9BACT</name>
<dbReference type="AlphaFoldDB" id="A0A6M1SS93"/>
<keyword evidence="2" id="KW-1185">Reference proteome</keyword>
<proteinExistence type="predicted"/>
<gene>
    <name evidence="1" type="ORF">G3570_03195</name>
</gene>
<evidence type="ECO:0000313" key="1">
    <source>
        <dbReference type="EMBL" id="NGP75622.1"/>
    </source>
</evidence>
<dbReference type="EMBL" id="JAALLT010000001">
    <property type="protein sequence ID" value="NGP75622.1"/>
    <property type="molecule type" value="Genomic_DNA"/>
</dbReference>
<dbReference type="RefSeq" id="WP_165139088.1">
    <property type="nucleotide sequence ID" value="NZ_JAALLT010000001.1"/>
</dbReference>
<accession>A0A6M1SS93</accession>
<dbReference type="Proteomes" id="UP000473278">
    <property type="component" value="Unassembled WGS sequence"/>
</dbReference>